<organism evidence="2 3">
    <name type="scientific">Fuerstiella marisgermanici</name>
    <dbReference type="NCBI Taxonomy" id="1891926"/>
    <lineage>
        <taxon>Bacteria</taxon>
        <taxon>Pseudomonadati</taxon>
        <taxon>Planctomycetota</taxon>
        <taxon>Planctomycetia</taxon>
        <taxon>Planctomycetales</taxon>
        <taxon>Planctomycetaceae</taxon>
        <taxon>Fuerstiella</taxon>
    </lineage>
</organism>
<dbReference type="EMBL" id="CP017641">
    <property type="protein sequence ID" value="APZ93763.1"/>
    <property type="molecule type" value="Genomic_DNA"/>
</dbReference>
<proteinExistence type="predicted"/>
<dbReference type="OrthoDB" id="291778at2"/>
<feature type="region of interest" description="Disordered" evidence="1">
    <location>
        <begin position="221"/>
        <end position="267"/>
    </location>
</feature>
<keyword evidence="3" id="KW-1185">Reference proteome</keyword>
<evidence type="ECO:0000313" key="3">
    <source>
        <dbReference type="Proteomes" id="UP000187735"/>
    </source>
</evidence>
<dbReference type="RefSeq" id="WP_145944224.1">
    <property type="nucleotide sequence ID" value="NZ_CP017641.1"/>
</dbReference>
<evidence type="ECO:0000313" key="2">
    <source>
        <dbReference type="EMBL" id="APZ93763.1"/>
    </source>
</evidence>
<feature type="region of interest" description="Disordered" evidence="1">
    <location>
        <begin position="118"/>
        <end position="165"/>
    </location>
</feature>
<dbReference type="AlphaFoldDB" id="A0A1P8WI97"/>
<name>A0A1P8WI97_9PLAN</name>
<feature type="compositionally biased region" description="Low complexity" evidence="1">
    <location>
        <begin position="227"/>
        <end position="241"/>
    </location>
</feature>
<reference evidence="2 3" key="1">
    <citation type="journal article" date="2016" name="Front. Microbiol.">
        <title>Fuerstia marisgermanicae gen. nov., sp. nov., an Unusual Member of the Phylum Planctomycetes from the German Wadden Sea.</title>
        <authorList>
            <person name="Kohn T."/>
            <person name="Heuer A."/>
            <person name="Jogler M."/>
            <person name="Vollmers J."/>
            <person name="Boedeker C."/>
            <person name="Bunk B."/>
            <person name="Rast P."/>
            <person name="Borchert D."/>
            <person name="Glockner I."/>
            <person name="Freese H.M."/>
            <person name="Klenk H.P."/>
            <person name="Overmann J."/>
            <person name="Kaster A.K."/>
            <person name="Rohde M."/>
            <person name="Wiegand S."/>
            <person name="Jogler C."/>
        </authorList>
    </citation>
    <scope>NUCLEOTIDE SEQUENCE [LARGE SCALE GENOMIC DNA]</scope>
    <source>
        <strain evidence="2 3">NH11</strain>
    </source>
</reference>
<gene>
    <name evidence="2" type="ORF">Fuma_03381</name>
</gene>
<protein>
    <submittedName>
        <fullName evidence="2">Uncharacterized protein</fullName>
    </submittedName>
</protein>
<feature type="region of interest" description="Disordered" evidence="1">
    <location>
        <begin position="298"/>
        <end position="334"/>
    </location>
</feature>
<accession>A0A1P8WI97</accession>
<evidence type="ECO:0000256" key="1">
    <source>
        <dbReference type="SAM" id="MobiDB-lite"/>
    </source>
</evidence>
<sequence length="574" mass="63600">MSFSSTYAIKPAHWLLVATIAFSTTGCMSQLGRSHSSLRPRTASTWEPDTSVFRSQDARLPGMPTMTIKAGKPATENHLKDILQTSGHSLMESAATAPEPPEQPTRPQARLLTPSFATAASEQRRPAGAGEYSGIVIQPKQSQTETPDDSEITGSHTSKGSGHSIGFTADHIRQLMDSQSRNEMSDGKVLSDLKPKWQVLNTATQTASNVSADSVNTISPASAEAGQQQQPFTSTQQSTIQEAAQSREVPTSTDEAEEPTAEEPSMLERLRGFYGPAAPEQKTRQRWMKPFQKLSSPWNVFRDKETTDSPSGDQSPLPPQTVELSDEVESSSSEVNPLLSQLIETINNELKDWPRQPNGTPDDLAAYQRREQDLRLLYLIANEPGAAVAAIDSLPNGDQDFWQEVMLGLAQYRSDEPDVPRQQRLSNTVGQLRTAVRRLAPLTTLQIRRIDICSQIYSFGRVETFSLNEFDPGDPILLYVELENFASRLTTTGSYETSFDAQLKFFEDGSDEAIETVELAEITDQSTSERVDYYQSFELTIPSHLTSGRYRIAVQLRDRTSGKKAQESVEFRVR</sequence>
<dbReference type="Proteomes" id="UP000187735">
    <property type="component" value="Chromosome"/>
</dbReference>
<feature type="compositionally biased region" description="Low complexity" evidence="1">
    <location>
        <begin position="152"/>
        <end position="165"/>
    </location>
</feature>
<dbReference type="KEGG" id="fmr:Fuma_03381"/>